<dbReference type="Gene3D" id="1.25.40.20">
    <property type="entry name" value="Ankyrin repeat-containing domain"/>
    <property type="match status" value="2"/>
</dbReference>
<protein>
    <recommendedName>
        <fullName evidence="5">Nephrocystin 3-like N-terminal domain-containing protein</fullName>
    </recommendedName>
</protein>
<reference evidence="6 7" key="1">
    <citation type="journal article" date="2024" name="IMA Fungus">
        <title>IMA Genome - F19 : A genome assembly and annotation guide to empower mycologists, including annotated draft genome sequences of Ceratocystis pirilliformis, Diaporthe australafricana, Fusarium ophioides, Paecilomyces lecythidis, and Sporothrix stenoceras.</title>
        <authorList>
            <person name="Aylward J."/>
            <person name="Wilson A.M."/>
            <person name="Visagie C.M."/>
            <person name="Spraker J."/>
            <person name="Barnes I."/>
            <person name="Buitendag C."/>
            <person name="Ceriani C."/>
            <person name="Del Mar Angel L."/>
            <person name="du Plessis D."/>
            <person name="Fuchs T."/>
            <person name="Gasser K."/>
            <person name="Kramer D."/>
            <person name="Li W."/>
            <person name="Munsamy K."/>
            <person name="Piso A."/>
            <person name="Price J.L."/>
            <person name="Sonnekus B."/>
            <person name="Thomas C."/>
            <person name="van der Nest A."/>
            <person name="van Dijk A."/>
            <person name="van Heerden A."/>
            <person name="van Vuuren N."/>
            <person name="Yilmaz N."/>
            <person name="Duong T.A."/>
            <person name="van der Merwe N.A."/>
            <person name="Wingfield M.J."/>
            <person name="Wingfield B.D."/>
        </authorList>
    </citation>
    <scope>NUCLEOTIDE SEQUENCE [LARGE SCALE GENOMIC DNA]</scope>
    <source>
        <strain evidence="6 7">CMW 18167</strain>
    </source>
</reference>
<feature type="repeat" description="ANK" evidence="3">
    <location>
        <begin position="1128"/>
        <end position="1152"/>
    </location>
</feature>
<evidence type="ECO:0000256" key="1">
    <source>
        <dbReference type="ARBA" id="ARBA00022737"/>
    </source>
</evidence>
<dbReference type="PROSITE" id="PS50088">
    <property type="entry name" value="ANK_REPEAT"/>
    <property type="match status" value="4"/>
</dbReference>
<dbReference type="Proteomes" id="UP001583193">
    <property type="component" value="Unassembled WGS sequence"/>
</dbReference>
<keyword evidence="7" id="KW-1185">Reference proteome</keyword>
<dbReference type="Gene3D" id="3.40.50.300">
    <property type="entry name" value="P-loop containing nucleotide triphosphate hydrolases"/>
    <property type="match status" value="1"/>
</dbReference>
<evidence type="ECO:0000256" key="3">
    <source>
        <dbReference type="PROSITE-ProRule" id="PRU00023"/>
    </source>
</evidence>
<dbReference type="PANTHER" id="PTHR24198:SF194">
    <property type="entry name" value="INVERSIN-A"/>
    <property type="match status" value="1"/>
</dbReference>
<evidence type="ECO:0000313" key="6">
    <source>
        <dbReference type="EMBL" id="KAL1885694.1"/>
    </source>
</evidence>
<evidence type="ECO:0000256" key="4">
    <source>
        <dbReference type="SAM" id="MobiDB-lite"/>
    </source>
</evidence>
<feature type="domain" description="Nephrocystin 3-like N-terminal" evidence="5">
    <location>
        <begin position="285"/>
        <end position="446"/>
    </location>
</feature>
<dbReference type="EMBL" id="JAVDPF010000002">
    <property type="protein sequence ID" value="KAL1885694.1"/>
    <property type="molecule type" value="Genomic_DNA"/>
</dbReference>
<evidence type="ECO:0000313" key="7">
    <source>
        <dbReference type="Proteomes" id="UP001583193"/>
    </source>
</evidence>
<organism evidence="6 7">
    <name type="scientific">Paecilomyces lecythidis</name>
    <dbReference type="NCBI Taxonomy" id="3004212"/>
    <lineage>
        <taxon>Eukaryota</taxon>
        <taxon>Fungi</taxon>
        <taxon>Dikarya</taxon>
        <taxon>Ascomycota</taxon>
        <taxon>Pezizomycotina</taxon>
        <taxon>Eurotiomycetes</taxon>
        <taxon>Eurotiomycetidae</taxon>
        <taxon>Eurotiales</taxon>
        <taxon>Thermoascaceae</taxon>
        <taxon>Paecilomyces</taxon>
    </lineage>
</organism>
<proteinExistence type="predicted"/>
<dbReference type="SMART" id="SM00248">
    <property type="entry name" value="ANK"/>
    <property type="match status" value="13"/>
</dbReference>
<name>A0ABR3YE03_9EURO</name>
<dbReference type="PANTHER" id="PTHR24198">
    <property type="entry name" value="ANKYRIN REPEAT AND PROTEIN KINASE DOMAIN-CONTAINING PROTEIN"/>
    <property type="match status" value="1"/>
</dbReference>
<dbReference type="SUPFAM" id="SSF48403">
    <property type="entry name" value="Ankyrin repeat"/>
    <property type="match status" value="2"/>
</dbReference>
<accession>A0ABR3YE03</accession>
<feature type="region of interest" description="Disordered" evidence="4">
    <location>
        <begin position="11"/>
        <end position="55"/>
    </location>
</feature>
<evidence type="ECO:0000259" key="5">
    <source>
        <dbReference type="Pfam" id="PF24883"/>
    </source>
</evidence>
<feature type="compositionally biased region" description="Low complexity" evidence="4">
    <location>
        <begin position="27"/>
        <end position="45"/>
    </location>
</feature>
<dbReference type="InterPro" id="IPR036770">
    <property type="entry name" value="Ankyrin_rpt-contain_sf"/>
</dbReference>
<feature type="repeat" description="ANK" evidence="3">
    <location>
        <begin position="1193"/>
        <end position="1222"/>
    </location>
</feature>
<gene>
    <name evidence="6" type="ORF">Plec18167_001189</name>
</gene>
<dbReference type="InterPro" id="IPR027417">
    <property type="entry name" value="P-loop_NTPase"/>
</dbReference>
<dbReference type="InterPro" id="IPR056884">
    <property type="entry name" value="NPHP3-like_N"/>
</dbReference>
<keyword evidence="2 3" id="KW-0040">ANK repeat</keyword>
<dbReference type="InterPro" id="IPR002110">
    <property type="entry name" value="Ankyrin_rpt"/>
</dbReference>
<feature type="repeat" description="ANK" evidence="3">
    <location>
        <begin position="991"/>
        <end position="1023"/>
    </location>
</feature>
<comment type="caution">
    <text evidence="6">The sequence shown here is derived from an EMBL/GenBank/DDBJ whole genome shotgun (WGS) entry which is preliminary data.</text>
</comment>
<dbReference type="PROSITE" id="PS50297">
    <property type="entry name" value="ANK_REP_REGION"/>
    <property type="match status" value="3"/>
</dbReference>
<dbReference type="Pfam" id="PF24883">
    <property type="entry name" value="NPHP3_N"/>
    <property type="match status" value="1"/>
</dbReference>
<dbReference type="SUPFAM" id="SSF52540">
    <property type="entry name" value="P-loop containing nucleoside triphosphate hydrolases"/>
    <property type="match status" value="1"/>
</dbReference>
<keyword evidence="1" id="KW-0677">Repeat</keyword>
<sequence>MPHIISRYIRKIHRAKGSQKEKAEVTSSSSSTPAKASIQSSASSSTEDDSATARDNKNVAFEEAWRNHLEELTEEEKKNVWSGVNQHISPEMIHDRIVNLDTKHSASVSRKMIGPTLTFLDAVKSFLGLLDTAAQSSPAGPIVMSVVRVIIDAAIKAGTYFDRLSEMLERMPSYFDVLQRYADVSASSPVVHKTLVASYSNILAFFRKAYRVFVDKDGGERRFASARVFVRSQWSPFEGEYGKILSDFEHYNQILRDMALVENFNYVMERRQAIWEEAKTKKDQEREQFLSWVSGDDSEADHDRLYSRRYPAGIGKSVLSSIIIDHLSKITLTDQYALGFWYCKWDDASMDTMASRLVGMFIKQLCRKMFNIPSEILEFYRRFHKEGRTPLFKDHIELFHLCARYFKRIFLVIDALDECKDEQRELILEFLHGLPTSHVKVFLTSRWIQDVEKACVSNAVELPITAYEVKDDIAIFVQHRVPEKLSIQSAELREKVIGTLVEKSGGLFLWVELQLKDLSKVAECDLEDQLQYLPTGLDAMYIRMIRSIKKLPRASSSLARTCMLWVTYAKRPLTGGELKELVSFMASPSRSNKDDEAMSCSSHKHYSSEAITNACFGLFEMDIDSEPVRPVHYSMQEVFSNRTDTKFPDDCRDFFLPSEEVNIQLSMACIRLLLSEDYCWDSARKYCARYFESHILSLRTIPPELEDMLDSLLSADREVFVNILTFRYPYRFCDCCMGSPREIDPSFFVRCTGLDRIPRIASRYPKVILSDRPEEYLQLSCYLGMSDVLEAIIETGADLNYRDQVGYTALDCACLAKQHDIIKRLLDTGVPQKCNPSGPNSPVTRAAKTRDFKSVELLIKGGLNISLTDYIQAIETDDIGMLELIIKENGANDQQEYENATRRAIEKGFHNIFRFLINGLDSNSLQPILCYALSISGKREIRAIALQHKPDWSFCLEMDPRMLKTASSCGDIEVMNSLIENGADVNGPWNSRGSPLQVATDSGQVKAMELLIEKGADINIISEEKGTLLEIATSSFSSIEAMRLLISKGAPINEGCRRSRGPLAIAAASRAFDKMDLLLSHGADINAPLGEWGSPLGTAVAKGKLESVEYLLEKGADVNISCPRYGCPLSLAAYSEKLDIMHILIDNGADINKICGEYGCPLGAAAYKGNIKAMKLLLDSGAVVNTSGGFYGSPLGAAALEDNTEAMDLLFQRGANVNIQGGPFGTPLGTAAFGCAIRVIRPRYTKGLQLLLQRGADVYASGGLFRNPLEVAIFSCHSDAIHIFSDKGINIEPPCPLSREYSTIAEMARSVEVRKWFLPKQKEIDELRERLSQ</sequence>
<feature type="repeat" description="ANK" evidence="3">
    <location>
        <begin position="1091"/>
        <end position="1123"/>
    </location>
</feature>
<dbReference type="Pfam" id="PF12796">
    <property type="entry name" value="Ank_2"/>
    <property type="match status" value="3"/>
</dbReference>
<evidence type="ECO:0000256" key="2">
    <source>
        <dbReference type="ARBA" id="ARBA00023043"/>
    </source>
</evidence>